<evidence type="ECO:0000313" key="2">
    <source>
        <dbReference type="EMBL" id="KAI5336014.1"/>
    </source>
</evidence>
<organism evidence="2 3">
    <name type="scientific">Prunus dulcis</name>
    <name type="common">Almond</name>
    <name type="synonym">Amygdalus dulcis</name>
    <dbReference type="NCBI Taxonomy" id="3755"/>
    <lineage>
        <taxon>Eukaryota</taxon>
        <taxon>Viridiplantae</taxon>
        <taxon>Streptophyta</taxon>
        <taxon>Embryophyta</taxon>
        <taxon>Tracheophyta</taxon>
        <taxon>Spermatophyta</taxon>
        <taxon>Magnoliopsida</taxon>
        <taxon>eudicotyledons</taxon>
        <taxon>Gunneridae</taxon>
        <taxon>Pentapetalae</taxon>
        <taxon>rosids</taxon>
        <taxon>fabids</taxon>
        <taxon>Rosales</taxon>
        <taxon>Rosaceae</taxon>
        <taxon>Amygdaloideae</taxon>
        <taxon>Amygdaleae</taxon>
        <taxon>Prunus</taxon>
    </lineage>
</organism>
<keyword evidence="3" id="KW-1185">Reference proteome</keyword>
<protein>
    <submittedName>
        <fullName evidence="2">Uncharacterized protein</fullName>
    </submittedName>
</protein>
<accession>A0AAD4W335</accession>
<comment type="caution">
    <text evidence="2">The sequence shown here is derived from an EMBL/GenBank/DDBJ whole genome shotgun (WGS) entry which is preliminary data.</text>
</comment>
<evidence type="ECO:0000313" key="3">
    <source>
        <dbReference type="Proteomes" id="UP001054821"/>
    </source>
</evidence>
<dbReference type="AlphaFoldDB" id="A0AAD4W335"/>
<dbReference type="Proteomes" id="UP001054821">
    <property type="component" value="Chromosome 4"/>
</dbReference>
<sequence length="156" mass="16972">MTFHQVVSYYVSPSSPIQGERESELESLGLENLRLELDNDVFEDTALVKETTGYTEASDRSPISKDETCGLYEGTTGRPLELNRSPISGDEACALGVKTTGRTEGSDRSPVYENSNSDSCMDELDATPPSAMPVPQFTHDSESSAVIFDDLSVSTY</sequence>
<dbReference type="EMBL" id="JAJFAZ020000004">
    <property type="protein sequence ID" value="KAI5336014.1"/>
    <property type="molecule type" value="Genomic_DNA"/>
</dbReference>
<evidence type="ECO:0000256" key="1">
    <source>
        <dbReference type="SAM" id="MobiDB-lite"/>
    </source>
</evidence>
<reference evidence="2 3" key="1">
    <citation type="journal article" date="2022" name="G3 (Bethesda)">
        <title>Whole-genome sequence and methylome profiling of the almond [Prunus dulcis (Mill.) D.A. Webb] cultivar 'Nonpareil'.</title>
        <authorList>
            <person name="D'Amico-Willman K.M."/>
            <person name="Ouma W.Z."/>
            <person name="Meulia T."/>
            <person name="Sideli G.M."/>
            <person name="Gradziel T.M."/>
            <person name="Fresnedo-Ramirez J."/>
        </authorList>
    </citation>
    <scope>NUCLEOTIDE SEQUENCE [LARGE SCALE GENOMIC DNA]</scope>
    <source>
        <strain evidence="2">Clone GOH B32 T37-40</strain>
    </source>
</reference>
<feature type="region of interest" description="Disordered" evidence="1">
    <location>
        <begin position="98"/>
        <end position="137"/>
    </location>
</feature>
<proteinExistence type="predicted"/>
<gene>
    <name evidence="2" type="ORF">L3X38_026148</name>
</gene>
<name>A0AAD4W335_PRUDU</name>